<evidence type="ECO:0000313" key="2">
    <source>
        <dbReference type="Proteomes" id="UP001165986"/>
    </source>
</evidence>
<accession>A0AA40T0E1</accession>
<comment type="caution">
    <text evidence="1">The sequence shown here is derived from an EMBL/GenBank/DDBJ whole genome shotgun (WGS) entry which is preliminary data.</text>
</comment>
<dbReference type="RefSeq" id="WP_191759536.1">
    <property type="nucleotide sequence ID" value="NZ_VJXY01000025.1"/>
</dbReference>
<name>A0AA40T0E1_9NOST</name>
<dbReference type="Proteomes" id="UP001165986">
    <property type="component" value="Unassembled WGS sequence"/>
</dbReference>
<evidence type="ECO:0000313" key="1">
    <source>
        <dbReference type="EMBL" id="MBD6618328.1"/>
    </source>
</evidence>
<protein>
    <submittedName>
        <fullName evidence="1">Uncharacterized protein</fullName>
    </submittedName>
</protein>
<gene>
    <name evidence="1" type="ORF">FNW02_21500</name>
</gene>
<organism evidence="1 2">
    <name type="scientific">Komarekiella delphini-convector SJRDD-AB1</name>
    <dbReference type="NCBI Taxonomy" id="2593771"/>
    <lineage>
        <taxon>Bacteria</taxon>
        <taxon>Bacillati</taxon>
        <taxon>Cyanobacteriota</taxon>
        <taxon>Cyanophyceae</taxon>
        <taxon>Nostocales</taxon>
        <taxon>Nostocaceae</taxon>
        <taxon>Komarekiella</taxon>
        <taxon>Komarekiella delphini-convector</taxon>
    </lineage>
</organism>
<reference evidence="1" key="1">
    <citation type="submission" date="2019-07" db="EMBL/GenBank/DDBJ databases">
        <title>Toxilogical consequences of a new and cryptic species of cyanobacteria (Komarekiella delphini-convector) recovered from the epidermis of a bottlenose dolphin and 1500 ft. in the air.</title>
        <authorList>
            <person name="Brown A.O."/>
            <person name="Dvorak P."/>
            <person name="Villanueva C.D."/>
            <person name="Foss A.J."/>
            <person name="Garvey A.D."/>
            <person name="Gibson Q.A."/>
            <person name="Johansen J.R."/>
            <person name="Casamatta D.A."/>
        </authorList>
    </citation>
    <scope>NUCLEOTIDE SEQUENCE</scope>
    <source>
        <strain evidence="1">SJRDD-AB1</strain>
    </source>
</reference>
<proteinExistence type="predicted"/>
<keyword evidence="2" id="KW-1185">Reference proteome</keyword>
<dbReference type="AlphaFoldDB" id="A0AA40T0E1"/>
<sequence>MSNLVKNNSEHSTNKDKTLSIEVEIALIIDKLKNGVWLFGIPSWLFGITDRSIAAFADGYLSPIEVFQLFTASFFFLSWLYLKPGESFNSNDLEPNQYQEYLYRTQIDKLKLKNRHMISQEYILPFPYICQIYHLLNLKHLEKVHGFSLNNLKILSISYFQPTNIGGIIKFKTLLDSPINPLRIWRQPIVEVDLILHTPYTVELNIPVYDNKRIVVIFHAFPLNDTEHQFFIDIYSDLEWPKPLLQIVLHFASCLTLFEDLPYLRALAERNIERSFNLNRASNHETMLLFKRFVELYGSSEETTKLIEGGDDTNTN</sequence>
<dbReference type="EMBL" id="VJXY01000025">
    <property type="protein sequence ID" value="MBD6618328.1"/>
    <property type="molecule type" value="Genomic_DNA"/>
</dbReference>